<evidence type="ECO:0000256" key="3">
    <source>
        <dbReference type="ARBA" id="ARBA00023163"/>
    </source>
</evidence>
<gene>
    <name evidence="6" type="ORF">HHI36_023393</name>
</gene>
<evidence type="ECO:0000313" key="6">
    <source>
        <dbReference type="EMBL" id="KAL3290021.1"/>
    </source>
</evidence>
<evidence type="ECO:0008006" key="8">
    <source>
        <dbReference type="Google" id="ProtNLM"/>
    </source>
</evidence>
<feature type="compositionally biased region" description="Polar residues" evidence="5">
    <location>
        <begin position="102"/>
        <end position="113"/>
    </location>
</feature>
<reference evidence="6 7" key="1">
    <citation type="journal article" date="2021" name="BMC Biol.">
        <title>Horizontally acquired antibacterial genes associated with adaptive radiation of ladybird beetles.</title>
        <authorList>
            <person name="Li H.S."/>
            <person name="Tang X.F."/>
            <person name="Huang Y.H."/>
            <person name="Xu Z.Y."/>
            <person name="Chen M.L."/>
            <person name="Du X.Y."/>
            <person name="Qiu B.Y."/>
            <person name="Chen P.T."/>
            <person name="Zhang W."/>
            <person name="Slipinski A."/>
            <person name="Escalona H.E."/>
            <person name="Waterhouse R.M."/>
            <person name="Zwick A."/>
            <person name="Pang H."/>
        </authorList>
    </citation>
    <scope>NUCLEOTIDE SEQUENCE [LARGE SCALE GENOMIC DNA]</scope>
    <source>
        <strain evidence="6">SYSU2018</strain>
    </source>
</reference>
<keyword evidence="3" id="KW-0804">Transcription</keyword>
<dbReference type="Pfam" id="PF05132">
    <property type="entry name" value="RNA_pol_Rpc4"/>
    <property type="match status" value="1"/>
</dbReference>
<keyword evidence="7" id="KW-1185">Reference proteome</keyword>
<dbReference type="Proteomes" id="UP001516400">
    <property type="component" value="Unassembled WGS sequence"/>
</dbReference>
<dbReference type="PANTHER" id="PTHR13408">
    <property type="entry name" value="DNA-DIRECTED RNA POLYMERASE III"/>
    <property type="match status" value="1"/>
</dbReference>
<sequence length="319" mass="36515">MDAKLLKTLMKKKPEEATNTRLQSLRLPRDLSLGGTKPKKVFAPNVNVVRNKDKAKEVIKNLDRKRKERTKNEPRTRTFGDGQRFVQSSGIFSDGSAEQRRSTQYSERSYSGKTENDPSIGISVPTYKKYKWMVDKQKEEGVLDELVNREDDDDDKMHLMPVMWKNPESKVFPSAVKIENKMNGDATGYGEVDPDRMVPYFHKIEREGETKLALIKLPDSLAGKGLSDDPSVKKIFDYPLNVMLEGKIGTLQVRSSGRMYMQIGHVKYLLESTDFFSSNEVIASYSEPRFEKDSPQFAVLGNVEERFVVNPIWKYLLKS</sequence>
<dbReference type="PANTHER" id="PTHR13408:SF0">
    <property type="entry name" value="DNA-DIRECTED RNA POLYMERASE III SUBUNIT RPC4"/>
    <property type="match status" value="1"/>
</dbReference>
<proteinExistence type="predicted"/>
<evidence type="ECO:0000313" key="7">
    <source>
        <dbReference type="Proteomes" id="UP001516400"/>
    </source>
</evidence>
<comment type="subcellular location">
    <subcellularLocation>
        <location evidence="1">Nucleus</location>
    </subcellularLocation>
</comment>
<name>A0ABD2PH02_9CUCU</name>
<keyword evidence="4" id="KW-0539">Nucleus</keyword>
<dbReference type="GO" id="GO:0005634">
    <property type="term" value="C:nucleus"/>
    <property type="evidence" value="ECO:0007669"/>
    <property type="project" value="UniProtKB-SubCell"/>
</dbReference>
<evidence type="ECO:0000256" key="5">
    <source>
        <dbReference type="SAM" id="MobiDB-lite"/>
    </source>
</evidence>
<keyword evidence="2" id="KW-0240">DNA-directed RNA polymerase</keyword>
<dbReference type="EMBL" id="JABFTP020000186">
    <property type="protein sequence ID" value="KAL3290021.1"/>
    <property type="molecule type" value="Genomic_DNA"/>
</dbReference>
<evidence type="ECO:0000256" key="1">
    <source>
        <dbReference type="ARBA" id="ARBA00004123"/>
    </source>
</evidence>
<feature type="region of interest" description="Disordered" evidence="5">
    <location>
        <begin position="59"/>
        <end position="120"/>
    </location>
</feature>
<dbReference type="GO" id="GO:0000428">
    <property type="term" value="C:DNA-directed RNA polymerase complex"/>
    <property type="evidence" value="ECO:0007669"/>
    <property type="project" value="UniProtKB-KW"/>
</dbReference>
<dbReference type="InterPro" id="IPR007811">
    <property type="entry name" value="RPC4"/>
</dbReference>
<feature type="region of interest" description="Disordered" evidence="5">
    <location>
        <begin position="1"/>
        <end position="23"/>
    </location>
</feature>
<protein>
    <recommendedName>
        <fullName evidence="8">DNA-directed RNA polymerase III subunit RPC4</fullName>
    </recommendedName>
</protein>
<accession>A0ABD2PH02</accession>
<dbReference type="AlphaFoldDB" id="A0ABD2PH02"/>
<organism evidence="6 7">
    <name type="scientific">Cryptolaemus montrouzieri</name>
    <dbReference type="NCBI Taxonomy" id="559131"/>
    <lineage>
        <taxon>Eukaryota</taxon>
        <taxon>Metazoa</taxon>
        <taxon>Ecdysozoa</taxon>
        <taxon>Arthropoda</taxon>
        <taxon>Hexapoda</taxon>
        <taxon>Insecta</taxon>
        <taxon>Pterygota</taxon>
        <taxon>Neoptera</taxon>
        <taxon>Endopterygota</taxon>
        <taxon>Coleoptera</taxon>
        <taxon>Polyphaga</taxon>
        <taxon>Cucujiformia</taxon>
        <taxon>Coccinelloidea</taxon>
        <taxon>Coccinellidae</taxon>
        <taxon>Scymninae</taxon>
        <taxon>Scymnini</taxon>
        <taxon>Cryptolaemus</taxon>
    </lineage>
</organism>
<comment type="caution">
    <text evidence="6">The sequence shown here is derived from an EMBL/GenBank/DDBJ whole genome shotgun (WGS) entry which is preliminary data.</text>
</comment>
<evidence type="ECO:0000256" key="2">
    <source>
        <dbReference type="ARBA" id="ARBA00022478"/>
    </source>
</evidence>
<evidence type="ECO:0000256" key="4">
    <source>
        <dbReference type="ARBA" id="ARBA00023242"/>
    </source>
</evidence>